<proteinExistence type="predicted"/>
<dbReference type="EMBL" id="JEMT01029290">
    <property type="protein sequence ID" value="EXX52490.1"/>
    <property type="molecule type" value="Genomic_DNA"/>
</dbReference>
<gene>
    <name evidence="2" type="ORF">RirG_252680</name>
</gene>
<dbReference type="HOGENOM" id="CLU_1579381_0_0_1"/>
<dbReference type="Pfam" id="PF13837">
    <property type="entry name" value="Myb_DNA-bind_4"/>
    <property type="match status" value="1"/>
</dbReference>
<keyword evidence="3" id="KW-1185">Reference proteome</keyword>
<evidence type="ECO:0000313" key="3">
    <source>
        <dbReference type="Proteomes" id="UP000022910"/>
    </source>
</evidence>
<accession>A0A015IER7</accession>
<dbReference type="Gene3D" id="1.10.10.60">
    <property type="entry name" value="Homeodomain-like"/>
    <property type="match status" value="1"/>
</dbReference>
<evidence type="ECO:0000259" key="1">
    <source>
        <dbReference type="Pfam" id="PF13837"/>
    </source>
</evidence>
<protein>
    <recommendedName>
        <fullName evidence="1">Myb/SANT-like DNA-binding domain-containing protein</fullName>
    </recommendedName>
</protein>
<dbReference type="AlphaFoldDB" id="A0A015IER7"/>
<sequence length="193" mass="22102">MAALIPFVPPLPPVFQWMINAARQLIAERRNIHQQFERISNRHHVNALTIIANRVFAATGFAATPRQCSTKWNALKRGYENLSRIINNNDDDIPIVSPNSFDRACFADMNMNDEFWLQTDESIDSNMLRMIDVDMNIDCEGKEGGRDLGLDQEVEIEVEIEDETEVEIEDGIEVEIEEEVEAGPHIEDKDIKF</sequence>
<organism evidence="2 3">
    <name type="scientific">Rhizophagus irregularis (strain DAOM 197198w)</name>
    <name type="common">Glomus intraradices</name>
    <dbReference type="NCBI Taxonomy" id="1432141"/>
    <lineage>
        <taxon>Eukaryota</taxon>
        <taxon>Fungi</taxon>
        <taxon>Fungi incertae sedis</taxon>
        <taxon>Mucoromycota</taxon>
        <taxon>Glomeromycotina</taxon>
        <taxon>Glomeromycetes</taxon>
        <taxon>Glomerales</taxon>
        <taxon>Glomeraceae</taxon>
        <taxon>Rhizophagus</taxon>
    </lineage>
</organism>
<comment type="caution">
    <text evidence="2">The sequence shown here is derived from an EMBL/GenBank/DDBJ whole genome shotgun (WGS) entry which is preliminary data.</text>
</comment>
<dbReference type="InterPro" id="IPR044822">
    <property type="entry name" value="Myb_DNA-bind_4"/>
</dbReference>
<evidence type="ECO:0000313" key="2">
    <source>
        <dbReference type="EMBL" id="EXX52490.1"/>
    </source>
</evidence>
<feature type="domain" description="Myb/SANT-like DNA-binding" evidence="1">
    <location>
        <begin position="16"/>
        <end position="90"/>
    </location>
</feature>
<dbReference type="Proteomes" id="UP000022910">
    <property type="component" value="Unassembled WGS sequence"/>
</dbReference>
<name>A0A015IER7_RHIIW</name>
<reference evidence="2 3" key="1">
    <citation type="submission" date="2014-02" db="EMBL/GenBank/DDBJ databases">
        <title>Single nucleus genome sequencing reveals high similarity among nuclei of an endomycorrhizal fungus.</title>
        <authorList>
            <person name="Lin K."/>
            <person name="Geurts R."/>
            <person name="Zhang Z."/>
            <person name="Limpens E."/>
            <person name="Saunders D.G."/>
            <person name="Mu D."/>
            <person name="Pang E."/>
            <person name="Cao H."/>
            <person name="Cha H."/>
            <person name="Lin T."/>
            <person name="Zhou Q."/>
            <person name="Shang Y."/>
            <person name="Li Y."/>
            <person name="Ivanov S."/>
            <person name="Sharma T."/>
            <person name="Velzen R.V."/>
            <person name="Ruijter N.D."/>
            <person name="Aanen D.K."/>
            <person name="Win J."/>
            <person name="Kamoun S."/>
            <person name="Bisseling T."/>
            <person name="Huang S."/>
        </authorList>
    </citation>
    <scope>NUCLEOTIDE SEQUENCE [LARGE SCALE GENOMIC DNA]</scope>
    <source>
        <strain evidence="3">DAOM197198w</strain>
    </source>
</reference>